<keyword evidence="11 14" id="KW-0670">Pyruvate</keyword>
<name>A0ABT1AZ11_9FLAO</name>
<dbReference type="SUPFAM" id="SSF50800">
    <property type="entry name" value="PK beta-barrel domain-like"/>
    <property type="match status" value="1"/>
</dbReference>
<dbReference type="PRINTS" id="PR01050">
    <property type="entry name" value="PYRUVTKNASE"/>
</dbReference>
<feature type="domain" description="Pyruvate kinase barrel" evidence="13">
    <location>
        <begin position="139"/>
        <end position="454"/>
    </location>
</feature>
<evidence type="ECO:0000256" key="7">
    <source>
        <dbReference type="ARBA" id="ARBA00022777"/>
    </source>
</evidence>
<keyword evidence="5" id="KW-0479">Metal-binding</keyword>
<organism evidence="14 15">
    <name type="scientific">Robiginitalea marina</name>
    <dbReference type="NCBI Taxonomy" id="2954105"/>
    <lineage>
        <taxon>Bacteria</taxon>
        <taxon>Pseudomonadati</taxon>
        <taxon>Bacteroidota</taxon>
        <taxon>Flavobacteriia</taxon>
        <taxon>Flavobacteriales</taxon>
        <taxon>Flavobacteriaceae</taxon>
        <taxon>Robiginitalea</taxon>
    </lineage>
</organism>
<comment type="catalytic activity">
    <reaction evidence="12">
        <text>pyruvate + ATP = phosphoenolpyruvate + ADP + H(+)</text>
        <dbReference type="Rhea" id="RHEA:18157"/>
        <dbReference type="ChEBI" id="CHEBI:15361"/>
        <dbReference type="ChEBI" id="CHEBI:15378"/>
        <dbReference type="ChEBI" id="CHEBI:30616"/>
        <dbReference type="ChEBI" id="CHEBI:58702"/>
        <dbReference type="ChEBI" id="CHEBI:456216"/>
        <dbReference type="EC" id="2.7.1.40"/>
    </reaction>
</comment>
<dbReference type="RefSeq" id="WP_252741662.1">
    <property type="nucleotide sequence ID" value="NZ_JAMXIB010000007.1"/>
</dbReference>
<dbReference type="GO" id="GO:0016301">
    <property type="term" value="F:kinase activity"/>
    <property type="evidence" value="ECO:0007669"/>
    <property type="project" value="UniProtKB-KW"/>
</dbReference>
<dbReference type="InterPro" id="IPR001697">
    <property type="entry name" value="Pyr_Knase"/>
</dbReference>
<comment type="pathway">
    <text evidence="1 12">Carbohydrate degradation; glycolysis; pyruvate from D-glyceraldehyde 3-phosphate: step 5/5.</text>
</comment>
<evidence type="ECO:0000256" key="4">
    <source>
        <dbReference type="ARBA" id="ARBA00022679"/>
    </source>
</evidence>
<dbReference type="InterPro" id="IPR015806">
    <property type="entry name" value="Pyrv_Knase_insert_dom_sf"/>
</dbReference>
<evidence type="ECO:0000256" key="6">
    <source>
        <dbReference type="ARBA" id="ARBA00022741"/>
    </source>
</evidence>
<evidence type="ECO:0000256" key="8">
    <source>
        <dbReference type="ARBA" id="ARBA00022840"/>
    </source>
</evidence>
<evidence type="ECO:0000259" key="13">
    <source>
        <dbReference type="Pfam" id="PF00224"/>
    </source>
</evidence>
<keyword evidence="8" id="KW-0067">ATP-binding</keyword>
<dbReference type="EMBL" id="JAMXIB010000007">
    <property type="protein sequence ID" value="MCO5725290.1"/>
    <property type="molecule type" value="Genomic_DNA"/>
</dbReference>
<sequence length="504" mass="56498">MKTETLITKLKAIYDEILRLEPLSEAISKTVHPDFRPSSRNLIRYLVLRDHDLRKLHDPLSDLGISSLRSAEGYVLTNLHRVLHLLHLLENKPWPKRKEPSIIGYEHSKYLIRTHSNLLFNRPPSFNTHEVMVTMPEEAADDLQLIEKMASNGMTIARVNLSHGEEGMWLAMVENIREASRKTGKDLRIYMDLAGPKLRINFPEGVKSLPIREGGTFALHKAPVDRNAFDKARAAEDGQLPVPVQLSIPGVIDALQPGDQVFLDDGMIHAIVTESGGETAVVKIVKTFKSRLKPDKGMNIPDTVLKLPSLTDRDLETLPFVARHADLLGYSFVNSEADVANLYERLDSLEEAKPGVVFKIENQNAFNRLPMILLEGMKHNRIGVMIARGDLAVEIGFNRISEVQNEILWLCEAAHVPVIWATQVLDTLAKKGIATRAEISDAALSVRSECVMLNKGPYILDAISELRTILGRMESHSSKNRNALRPLRIARKNLEFLEGTPMAD</sequence>
<evidence type="ECO:0000256" key="12">
    <source>
        <dbReference type="RuleBase" id="RU000504"/>
    </source>
</evidence>
<dbReference type="Proteomes" id="UP001206312">
    <property type="component" value="Unassembled WGS sequence"/>
</dbReference>
<evidence type="ECO:0000256" key="11">
    <source>
        <dbReference type="ARBA" id="ARBA00023317"/>
    </source>
</evidence>
<comment type="similarity">
    <text evidence="2 12">Belongs to the pyruvate kinase family.</text>
</comment>
<keyword evidence="4 12" id="KW-0808">Transferase</keyword>
<evidence type="ECO:0000256" key="10">
    <source>
        <dbReference type="ARBA" id="ARBA00023152"/>
    </source>
</evidence>
<dbReference type="InterPro" id="IPR011037">
    <property type="entry name" value="Pyrv_Knase-like_insert_dom_sf"/>
</dbReference>
<keyword evidence="7 12" id="KW-0418">Kinase</keyword>
<protein>
    <recommendedName>
        <fullName evidence="3 12">Pyruvate kinase</fullName>
        <ecNumber evidence="3 12">2.7.1.40</ecNumber>
    </recommendedName>
</protein>
<dbReference type="EC" id="2.7.1.40" evidence="3 12"/>
<accession>A0ABT1AZ11</accession>
<dbReference type="SUPFAM" id="SSF51621">
    <property type="entry name" value="Phosphoenolpyruvate/pyruvate domain"/>
    <property type="match status" value="1"/>
</dbReference>
<evidence type="ECO:0000256" key="3">
    <source>
        <dbReference type="ARBA" id="ARBA00012142"/>
    </source>
</evidence>
<dbReference type="Pfam" id="PF00224">
    <property type="entry name" value="PK"/>
    <property type="match status" value="1"/>
</dbReference>
<evidence type="ECO:0000313" key="14">
    <source>
        <dbReference type="EMBL" id="MCO5725290.1"/>
    </source>
</evidence>
<keyword evidence="15" id="KW-1185">Reference proteome</keyword>
<evidence type="ECO:0000256" key="1">
    <source>
        <dbReference type="ARBA" id="ARBA00004997"/>
    </source>
</evidence>
<proteinExistence type="inferred from homology"/>
<evidence type="ECO:0000256" key="5">
    <source>
        <dbReference type="ARBA" id="ARBA00022723"/>
    </source>
</evidence>
<keyword evidence="9 12" id="KW-0460">Magnesium</keyword>
<gene>
    <name evidence="14" type="ORF">NG653_10515</name>
</gene>
<comment type="caution">
    <text evidence="14">The sequence shown here is derived from an EMBL/GenBank/DDBJ whole genome shotgun (WGS) entry which is preliminary data.</text>
</comment>
<keyword evidence="10 12" id="KW-0324">Glycolysis</keyword>
<reference evidence="14 15" key="1">
    <citation type="submission" date="2022-06" db="EMBL/GenBank/DDBJ databases">
        <authorList>
            <person name="Xuan X."/>
        </authorList>
    </citation>
    <scope>NUCLEOTIDE SEQUENCE [LARGE SCALE GENOMIC DNA]</scope>
    <source>
        <strain evidence="14 15">2V75</strain>
    </source>
</reference>
<evidence type="ECO:0000256" key="2">
    <source>
        <dbReference type="ARBA" id="ARBA00008663"/>
    </source>
</evidence>
<dbReference type="PANTHER" id="PTHR11817">
    <property type="entry name" value="PYRUVATE KINASE"/>
    <property type="match status" value="1"/>
</dbReference>
<evidence type="ECO:0000256" key="9">
    <source>
        <dbReference type="ARBA" id="ARBA00022842"/>
    </source>
</evidence>
<dbReference type="Gene3D" id="2.40.33.10">
    <property type="entry name" value="PK beta-barrel domain-like"/>
    <property type="match status" value="1"/>
</dbReference>
<dbReference type="InterPro" id="IPR040442">
    <property type="entry name" value="Pyrv_kinase-like_dom_sf"/>
</dbReference>
<evidence type="ECO:0000313" key="15">
    <source>
        <dbReference type="Proteomes" id="UP001206312"/>
    </source>
</evidence>
<dbReference type="InterPro" id="IPR015813">
    <property type="entry name" value="Pyrv/PenolPyrv_kinase-like_dom"/>
</dbReference>
<dbReference type="Gene3D" id="3.20.20.60">
    <property type="entry name" value="Phosphoenolpyruvate-binding domains"/>
    <property type="match status" value="1"/>
</dbReference>
<keyword evidence="6" id="KW-0547">Nucleotide-binding</keyword>
<dbReference type="InterPro" id="IPR015793">
    <property type="entry name" value="Pyrv_Knase_brl"/>
</dbReference>